<protein>
    <submittedName>
        <fullName evidence="1">Uncharacterized protein</fullName>
    </submittedName>
</protein>
<dbReference type="AlphaFoldDB" id="A0A0E9T5F3"/>
<accession>A0A0E9T5F3</accession>
<dbReference type="EMBL" id="GBXM01059738">
    <property type="protein sequence ID" value="JAH48839.1"/>
    <property type="molecule type" value="Transcribed_RNA"/>
</dbReference>
<name>A0A0E9T5F3_ANGAN</name>
<organism evidence="1">
    <name type="scientific">Anguilla anguilla</name>
    <name type="common">European freshwater eel</name>
    <name type="synonym">Muraena anguilla</name>
    <dbReference type="NCBI Taxonomy" id="7936"/>
    <lineage>
        <taxon>Eukaryota</taxon>
        <taxon>Metazoa</taxon>
        <taxon>Chordata</taxon>
        <taxon>Craniata</taxon>
        <taxon>Vertebrata</taxon>
        <taxon>Euteleostomi</taxon>
        <taxon>Actinopterygii</taxon>
        <taxon>Neopterygii</taxon>
        <taxon>Teleostei</taxon>
        <taxon>Anguilliformes</taxon>
        <taxon>Anguillidae</taxon>
        <taxon>Anguilla</taxon>
    </lineage>
</organism>
<evidence type="ECO:0000313" key="1">
    <source>
        <dbReference type="EMBL" id="JAH48839.1"/>
    </source>
</evidence>
<proteinExistence type="predicted"/>
<sequence>MLIMRRKQKSSHIEYWQCEKWGKRKEVRNLKLKKEEKKCV</sequence>
<reference evidence="1" key="2">
    <citation type="journal article" date="2015" name="Fish Shellfish Immunol.">
        <title>Early steps in the European eel (Anguilla anguilla)-Vibrio vulnificus interaction in the gills: Role of the RtxA13 toxin.</title>
        <authorList>
            <person name="Callol A."/>
            <person name="Pajuelo D."/>
            <person name="Ebbesson L."/>
            <person name="Teles M."/>
            <person name="MacKenzie S."/>
            <person name="Amaro C."/>
        </authorList>
    </citation>
    <scope>NUCLEOTIDE SEQUENCE</scope>
</reference>
<reference evidence="1" key="1">
    <citation type="submission" date="2014-11" db="EMBL/GenBank/DDBJ databases">
        <authorList>
            <person name="Amaro Gonzalez C."/>
        </authorList>
    </citation>
    <scope>NUCLEOTIDE SEQUENCE</scope>
</reference>